<evidence type="ECO:0000313" key="2">
    <source>
        <dbReference type="Proteomes" id="UP000724874"/>
    </source>
</evidence>
<organism evidence="1 2">
    <name type="scientific">Gymnopilus junonius</name>
    <name type="common">Spectacular rustgill mushroom</name>
    <name type="synonym">Gymnopilus spectabilis subsp. junonius</name>
    <dbReference type="NCBI Taxonomy" id="109634"/>
    <lineage>
        <taxon>Eukaryota</taxon>
        <taxon>Fungi</taxon>
        <taxon>Dikarya</taxon>
        <taxon>Basidiomycota</taxon>
        <taxon>Agaricomycotina</taxon>
        <taxon>Agaricomycetes</taxon>
        <taxon>Agaricomycetidae</taxon>
        <taxon>Agaricales</taxon>
        <taxon>Agaricineae</taxon>
        <taxon>Hymenogastraceae</taxon>
        <taxon>Gymnopilus</taxon>
    </lineage>
</organism>
<gene>
    <name evidence="1" type="ORF">CPB84DRAFT_1231141</name>
</gene>
<dbReference type="AlphaFoldDB" id="A0A9P5NW53"/>
<evidence type="ECO:0000313" key="1">
    <source>
        <dbReference type="EMBL" id="KAF8910610.1"/>
    </source>
</evidence>
<name>A0A9P5NW53_GYMJU</name>
<comment type="caution">
    <text evidence="1">The sequence shown here is derived from an EMBL/GenBank/DDBJ whole genome shotgun (WGS) entry which is preliminary data.</text>
</comment>
<sequence>MRRIAVQHCGFIKGAKDEQRRYPRLKSSSADSTLGSCSHVGLDLKTYVFDKHFTGHSMPSTSISLNDKDVKDWLRSADVMTEDDIPAITGTIQHHEERLESLAIQIDSIINPVTVMEEGLPGFCGIPFNWRIKKLESGPSQLKRLHASQEESRNSIRILNSALAPIRRLPPEVLTEIFRLCLPKEKFIRPSASHAPLLLTQVCSAWRTICISSATLWSSLEIGKPFDIGRAATGFDPNKKDNITALVNMWFSRAGNCPLSFPCKQQYFVQGHSGDTGEVRTTLAAPEDSRPERHLHVASFRN</sequence>
<dbReference type="OrthoDB" id="3268380at2759"/>
<keyword evidence="2" id="KW-1185">Reference proteome</keyword>
<protein>
    <recommendedName>
        <fullName evidence="3">F-box domain-containing protein</fullName>
    </recommendedName>
</protein>
<accession>A0A9P5NW53</accession>
<dbReference type="Gene3D" id="1.20.1280.50">
    <property type="match status" value="1"/>
</dbReference>
<dbReference type="EMBL" id="JADNYJ010000006">
    <property type="protein sequence ID" value="KAF8910610.1"/>
    <property type="molecule type" value="Genomic_DNA"/>
</dbReference>
<evidence type="ECO:0008006" key="3">
    <source>
        <dbReference type="Google" id="ProtNLM"/>
    </source>
</evidence>
<dbReference type="Proteomes" id="UP000724874">
    <property type="component" value="Unassembled WGS sequence"/>
</dbReference>
<proteinExistence type="predicted"/>
<reference evidence="1" key="1">
    <citation type="submission" date="2020-11" db="EMBL/GenBank/DDBJ databases">
        <authorList>
            <consortium name="DOE Joint Genome Institute"/>
            <person name="Ahrendt S."/>
            <person name="Riley R."/>
            <person name="Andreopoulos W."/>
            <person name="LaButti K."/>
            <person name="Pangilinan J."/>
            <person name="Ruiz-duenas F.J."/>
            <person name="Barrasa J.M."/>
            <person name="Sanchez-Garcia M."/>
            <person name="Camarero S."/>
            <person name="Miyauchi S."/>
            <person name="Serrano A."/>
            <person name="Linde D."/>
            <person name="Babiker R."/>
            <person name="Drula E."/>
            <person name="Ayuso-Fernandez I."/>
            <person name="Pacheco R."/>
            <person name="Padilla G."/>
            <person name="Ferreira P."/>
            <person name="Barriuso J."/>
            <person name="Kellner H."/>
            <person name="Castanera R."/>
            <person name="Alfaro M."/>
            <person name="Ramirez L."/>
            <person name="Pisabarro A.G."/>
            <person name="Kuo A."/>
            <person name="Tritt A."/>
            <person name="Lipzen A."/>
            <person name="He G."/>
            <person name="Yan M."/>
            <person name="Ng V."/>
            <person name="Cullen D."/>
            <person name="Martin F."/>
            <person name="Rosso M.-N."/>
            <person name="Henrissat B."/>
            <person name="Hibbett D."/>
            <person name="Martinez A.T."/>
            <person name="Grigoriev I.V."/>
        </authorList>
    </citation>
    <scope>NUCLEOTIDE SEQUENCE</scope>
    <source>
        <strain evidence="1">AH 44721</strain>
    </source>
</reference>